<dbReference type="RefSeq" id="WP_145418923.1">
    <property type="nucleotide sequence ID" value="NZ_CP036526.1"/>
</dbReference>
<protein>
    <submittedName>
        <fullName evidence="2">Regulator of nucleoside diphosphate kinase</fullName>
    </submittedName>
</protein>
<feature type="domain" description="Transcription elongation factor GreA/GreB C-terminal" evidence="1">
    <location>
        <begin position="53"/>
        <end position="126"/>
    </location>
</feature>
<name>A0A517NVH8_9BACT</name>
<evidence type="ECO:0000259" key="1">
    <source>
        <dbReference type="Pfam" id="PF01272"/>
    </source>
</evidence>
<dbReference type="AlphaFoldDB" id="A0A517NVH8"/>
<keyword evidence="3" id="KW-1185">Reference proteome</keyword>
<proteinExistence type="predicted"/>
<dbReference type="SUPFAM" id="SSF54534">
    <property type="entry name" value="FKBP-like"/>
    <property type="match status" value="1"/>
</dbReference>
<dbReference type="Pfam" id="PF01272">
    <property type="entry name" value="GreA_GreB"/>
    <property type="match status" value="1"/>
</dbReference>
<gene>
    <name evidence="2" type="primary">rnk</name>
    <name evidence="2" type="ORF">K239x_31180</name>
</gene>
<keyword evidence="2" id="KW-0418">Kinase</keyword>
<dbReference type="NCBIfam" id="NF004396">
    <property type="entry name" value="PRK05753.1"/>
    <property type="match status" value="1"/>
</dbReference>
<dbReference type="InterPro" id="IPR001437">
    <property type="entry name" value="Tscrpt_elong_fac_GreA/B_C"/>
</dbReference>
<dbReference type="InterPro" id="IPR036953">
    <property type="entry name" value="GreA/GreB_C_sf"/>
</dbReference>
<dbReference type="InterPro" id="IPR023459">
    <property type="entry name" value="Tscrpt_elong_fac_GreA/B_fam"/>
</dbReference>
<organism evidence="2 3">
    <name type="scientific">Stieleria marina</name>
    <dbReference type="NCBI Taxonomy" id="1930275"/>
    <lineage>
        <taxon>Bacteria</taxon>
        <taxon>Pseudomonadati</taxon>
        <taxon>Planctomycetota</taxon>
        <taxon>Planctomycetia</taxon>
        <taxon>Pirellulales</taxon>
        <taxon>Pirellulaceae</taxon>
        <taxon>Stieleria</taxon>
    </lineage>
</organism>
<dbReference type="EMBL" id="CP036526">
    <property type="protein sequence ID" value="QDT11124.1"/>
    <property type="molecule type" value="Genomic_DNA"/>
</dbReference>
<evidence type="ECO:0000313" key="2">
    <source>
        <dbReference type="EMBL" id="QDT11124.1"/>
    </source>
</evidence>
<dbReference type="Gene3D" id="3.10.50.30">
    <property type="entry name" value="Transcription elongation factor, GreA/GreB, C-terminal domain"/>
    <property type="match status" value="1"/>
</dbReference>
<sequence>MASRKIHVTREDFSRLTDLMNDEWLAAIVDRRVFRELIAELEQAVIVDSAAIPPDVVTMNSIVKMTDLKTGDVDTYTLVYPKEANIAESRLSILAPIGTAILGYAVGDRVRWNIPSGRSNMRIDEVVYQPERDAAVV</sequence>
<accession>A0A517NVH8</accession>
<evidence type="ECO:0000313" key="3">
    <source>
        <dbReference type="Proteomes" id="UP000319817"/>
    </source>
</evidence>
<dbReference type="GO" id="GO:0070063">
    <property type="term" value="F:RNA polymerase binding"/>
    <property type="evidence" value="ECO:0007669"/>
    <property type="project" value="InterPro"/>
</dbReference>
<dbReference type="OrthoDB" id="192847at2"/>
<reference evidence="2 3" key="1">
    <citation type="submission" date="2019-02" db="EMBL/GenBank/DDBJ databases">
        <title>Deep-cultivation of Planctomycetes and their phenomic and genomic characterization uncovers novel biology.</title>
        <authorList>
            <person name="Wiegand S."/>
            <person name="Jogler M."/>
            <person name="Boedeker C."/>
            <person name="Pinto D."/>
            <person name="Vollmers J."/>
            <person name="Rivas-Marin E."/>
            <person name="Kohn T."/>
            <person name="Peeters S.H."/>
            <person name="Heuer A."/>
            <person name="Rast P."/>
            <person name="Oberbeckmann S."/>
            <person name="Bunk B."/>
            <person name="Jeske O."/>
            <person name="Meyerdierks A."/>
            <person name="Storesund J.E."/>
            <person name="Kallscheuer N."/>
            <person name="Luecker S."/>
            <person name="Lage O.M."/>
            <person name="Pohl T."/>
            <person name="Merkel B.J."/>
            <person name="Hornburger P."/>
            <person name="Mueller R.-W."/>
            <person name="Bruemmer F."/>
            <person name="Labrenz M."/>
            <person name="Spormann A.M."/>
            <person name="Op den Camp H."/>
            <person name="Overmann J."/>
            <person name="Amann R."/>
            <person name="Jetten M.S.M."/>
            <person name="Mascher T."/>
            <person name="Medema M.H."/>
            <person name="Devos D.P."/>
            <person name="Kaster A.-K."/>
            <person name="Ovreas L."/>
            <person name="Rohde M."/>
            <person name="Galperin M.Y."/>
            <person name="Jogler C."/>
        </authorList>
    </citation>
    <scope>NUCLEOTIDE SEQUENCE [LARGE SCALE GENOMIC DNA]</scope>
    <source>
        <strain evidence="2 3">K23_9</strain>
    </source>
</reference>
<dbReference type="PANTHER" id="PTHR30437:SF5">
    <property type="entry name" value="REGULATOR OF NUCLEOSIDE DIPHOSPHATE KINASE"/>
    <property type="match status" value="1"/>
</dbReference>
<dbReference type="Proteomes" id="UP000319817">
    <property type="component" value="Chromosome"/>
</dbReference>
<dbReference type="GO" id="GO:0003677">
    <property type="term" value="F:DNA binding"/>
    <property type="evidence" value="ECO:0007669"/>
    <property type="project" value="InterPro"/>
</dbReference>
<dbReference type="GO" id="GO:0006354">
    <property type="term" value="P:DNA-templated transcription elongation"/>
    <property type="evidence" value="ECO:0007669"/>
    <property type="project" value="TreeGrafter"/>
</dbReference>
<dbReference type="GO" id="GO:0016301">
    <property type="term" value="F:kinase activity"/>
    <property type="evidence" value="ECO:0007669"/>
    <property type="project" value="UniProtKB-KW"/>
</dbReference>
<keyword evidence="2" id="KW-0808">Transferase</keyword>
<dbReference type="GO" id="GO:0032784">
    <property type="term" value="P:regulation of DNA-templated transcription elongation"/>
    <property type="evidence" value="ECO:0007669"/>
    <property type="project" value="InterPro"/>
</dbReference>
<dbReference type="PANTHER" id="PTHR30437">
    <property type="entry name" value="TRANSCRIPTION ELONGATION FACTOR GREA"/>
    <property type="match status" value="1"/>
</dbReference>